<dbReference type="PANTHER" id="PTHR13779:SF7">
    <property type="entry name" value="ATPASE WRNIP1"/>
    <property type="match status" value="1"/>
</dbReference>
<dbReference type="Proteomes" id="UP000616837">
    <property type="component" value="Unassembled WGS sequence"/>
</dbReference>
<name>A0ABR8PB23_9LACO</name>
<dbReference type="InterPro" id="IPR021886">
    <property type="entry name" value="MgsA_C"/>
</dbReference>
<evidence type="ECO:0000256" key="1">
    <source>
        <dbReference type="ARBA" id="ARBA00008959"/>
    </source>
</evidence>
<dbReference type="InterPro" id="IPR003959">
    <property type="entry name" value="ATPase_AAA_core"/>
</dbReference>
<dbReference type="Gene3D" id="3.40.50.300">
    <property type="entry name" value="P-loop containing nucleotide triphosphate hydrolases"/>
    <property type="match status" value="1"/>
</dbReference>
<dbReference type="SMART" id="SM00382">
    <property type="entry name" value="AAA"/>
    <property type="match status" value="1"/>
</dbReference>
<evidence type="ECO:0000313" key="5">
    <source>
        <dbReference type="EMBL" id="MBD7894497.1"/>
    </source>
</evidence>
<dbReference type="CDD" id="cd18139">
    <property type="entry name" value="HLD_clamp_RarA"/>
    <property type="match status" value="1"/>
</dbReference>
<dbReference type="InterPro" id="IPR032423">
    <property type="entry name" value="AAA_assoc_2"/>
</dbReference>
<sequence length="442" mass="50189">MHQESLFSQPNNNNTPLANRVRPTTLKEFMGQQQLIGDGKVLRDLIENDQISSLIFWGPPGVGKTTLAEIIAHQTKSHFITFSAVTSSIRDIRKIMEEAEKNREFGERTICFIDEIHRFNKAQQDALLPFVERGSIILIGATTENPSFEINSALLSRCKVFVLKSLTVNDIVNILKRAIKHPDGFPNLNISYDDEALKMIAEFANGDARVALNTLEMAVLNANYRDQQVHLTTNSLKQLINTKSLRYDQHGEEHYNVISALHKSMRNSDVDAAIYWCSRMIDGGEDPLYIARRLVRFASEDIGLADTNALNVAINTFQACQFLGLPECDVHLTECVIYLSLAPKSNAAYEARMAAKKKIKETGNLPVPLQIRNAPTKLMKELHYGDHYQYAHDTKDKLTSMKTMPPELAGQHFYKPTTQGREGRFKARMEQINEWHQQHDRH</sequence>
<dbReference type="Pfam" id="PF00004">
    <property type="entry name" value="AAA"/>
    <property type="match status" value="1"/>
</dbReference>
<dbReference type="Pfam" id="PF12002">
    <property type="entry name" value="MgsA_C"/>
    <property type="match status" value="1"/>
</dbReference>
<proteinExistence type="inferred from homology"/>
<evidence type="ECO:0000256" key="3">
    <source>
        <dbReference type="ARBA" id="ARBA00022840"/>
    </source>
</evidence>
<organism evidence="5 6">
    <name type="scientific">Limosilactobacillus avistercoris</name>
    <dbReference type="NCBI Taxonomy" id="2762243"/>
    <lineage>
        <taxon>Bacteria</taxon>
        <taxon>Bacillati</taxon>
        <taxon>Bacillota</taxon>
        <taxon>Bacilli</taxon>
        <taxon>Lactobacillales</taxon>
        <taxon>Lactobacillaceae</taxon>
        <taxon>Limosilactobacillus</taxon>
    </lineage>
</organism>
<comment type="similarity">
    <text evidence="1">Belongs to the AAA ATPase family. RarA/MGS1/WRNIP1 subfamily.</text>
</comment>
<dbReference type="EMBL" id="JACSQW010000003">
    <property type="protein sequence ID" value="MBD7894497.1"/>
    <property type="molecule type" value="Genomic_DNA"/>
</dbReference>
<dbReference type="SUPFAM" id="SSF48019">
    <property type="entry name" value="post-AAA+ oligomerization domain-like"/>
    <property type="match status" value="1"/>
</dbReference>
<accession>A0ABR8PB23</accession>
<comment type="caution">
    <text evidence="5">The sequence shown here is derived from an EMBL/GenBank/DDBJ whole genome shotgun (WGS) entry which is preliminary data.</text>
</comment>
<dbReference type="PANTHER" id="PTHR13779">
    <property type="entry name" value="WERNER HELICASE-INTERACTING PROTEIN 1 FAMILY MEMBER"/>
    <property type="match status" value="1"/>
</dbReference>
<dbReference type="CDD" id="cd00009">
    <property type="entry name" value="AAA"/>
    <property type="match status" value="1"/>
</dbReference>
<dbReference type="RefSeq" id="WP_191683866.1">
    <property type="nucleotide sequence ID" value="NZ_JACSQW010000003.1"/>
</dbReference>
<dbReference type="InterPro" id="IPR008921">
    <property type="entry name" value="DNA_pol3_clamp-load_cplx_C"/>
</dbReference>
<gene>
    <name evidence="5" type="ORF">H9564_01960</name>
</gene>
<dbReference type="Gene3D" id="1.10.3710.10">
    <property type="entry name" value="DNA polymerase III clamp loader subunits, C-terminal domain"/>
    <property type="match status" value="1"/>
</dbReference>
<keyword evidence="2" id="KW-0547">Nucleotide-binding</keyword>
<dbReference type="Gene3D" id="1.10.8.60">
    <property type="match status" value="1"/>
</dbReference>
<reference evidence="5 6" key="1">
    <citation type="submission" date="2020-08" db="EMBL/GenBank/DDBJ databases">
        <title>A Genomic Blueprint of the Chicken Gut Microbiome.</title>
        <authorList>
            <person name="Gilroy R."/>
            <person name="Ravi A."/>
            <person name="Getino M."/>
            <person name="Pursley I."/>
            <person name="Horton D.L."/>
            <person name="Alikhan N.-F."/>
            <person name="Baker D."/>
            <person name="Gharbi K."/>
            <person name="Hall N."/>
            <person name="Watson M."/>
            <person name="Adriaenssens E.M."/>
            <person name="Foster-Nyarko E."/>
            <person name="Jarju S."/>
            <person name="Secka A."/>
            <person name="Antonio M."/>
            <person name="Oren A."/>
            <person name="Chaudhuri R."/>
            <person name="La Ragione R.M."/>
            <person name="Hildebrand F."/>
            <person name="Pallen M.J."/>
        </authorList>
    </citation>
    <scope>NUCLEOTIDE SEQUENCE [LARGE SCALE GENOMIC DNA]</scope>
    <source>
        <strain evidence="5 6">Sa3CUN2</strain>
    </source>
</reference>
<dbReference type="InterPro" id="IPR027417">
    <property type="entry name" value="P-loop_NTPase"/>
</dbReference>
<evidence type="ECO:0000259" key="4">
    <source>
        <dbReference type="SMART" id="SM00382"/>
    </source>
</evidence>
<protein>
    <submittedName>
        <fullName evidence="5">Replication-associated recombination protein A</fullName>
    </submittedName>
</protein>
<keyword evidence="3" id="KW-0067">ATP-binding</keyword>
<evidence type="ECO:0000313" key="6">
    <source>
        <dbReference type="Proteomes" id="UP000616837"/>
    </source>
</evidence>
<dbReference type="InterPro" id="IPR003593">
    <property type="entry name" value="AAA+_ATPase"/>
</dbReference>
<evidence type="ECO:0000256" key="2">
    <source>
        <dbReference type="ARBA" id="ARBA00022741"/>
    </source>
</evidence>
<dbReference type="Gene3D" id="1.20.272.10">
    <property type="match status" value="1"/>
</dbReference>
<feature type="domain" description="AAA+ ATPase" evidence="4">
    <location>
        <begin position="50"/>
        <end position="166"/>
    </location>
</feature>
<dbReference type="InterPro" id="IPR051314">
    <property type="entry name" value="AAA_ATPase_RarA/MGS1/WRNIP1"/>
</dbReference>
<dbReference type="SUPFAM" id="SSF52540">
    <property type="entry name" value="P-loop containing nucleoside triphosphate hydrolases"/>
    <property type="match status" value="1"/>
</dbReference>
<keyword evidence="6" id="KW-1185">Reference proteome</keyword>
<dbReference type="Pfam" id="PF16193">
    <property type="entry name" value="AAA_assoc_2"/>
    <property type="match status" value="1"/>
</dbReference>